<dbReference type="GO" id="GO:0005886">
    <property type="term" value="C:plasma membrane"/>
    <property type="evidence" value="ECO:0007669"/>
    <property type="project" value="TreeGrafter"/>
</dbReference>
<keyword evidence="5" id="KW-0472">Membrane</keyword>
<evidence type="ECO:0000256" key="4">
    <source>
        <dbReference type="ARBA" id="ARBA00022803"/>
    </source>
</evidence>
<feature type="transmembrane region" description="Helical" evidence="5">
    <location>
        <begin position="6"/>
        <end position="26"/>
    </location>
</feature>
<keyword evidence="5" id="KW-0812">Transmembrane</keyword>
<evidence type="ECO:0000256" key="3">
    <source>
        <dbReference type="ARBA" id="ARBA00022748"/>
    </source>
</evidence>
<keyword evidence="5" id="KW-1133">Transmembrane helix</keyword>
<dbReference type="InterPro" id="IPR019734">
    <property type="entry name" value="TPR_rpt"/>
</dbReference>
<dbReference type="RefSeq" id="WP_155165249.1">
    <property type="nucleotide sequence ID" value="NZ_DBGEHT010000164.1"/>
</dbReference>
<comment type="subcellular location">
    <subcellularLocation>
        <location evidence="1">Cell envelope</location>
    </subcellularLocation>
</comment>
<name>A0A6I3S1L3_9BURK</name>
<dbReference type="GO" id="GO:0030313">
    <property type="term" value="C:cell envelope"/>
    <property type="evidence" value="ECO:0007669"/>
    <property type="project" value="UniProtKB-SubCell"/>
</dbReference>
<dbReference type="PANTHER" id="PTHR47870:SF4">
    <property type="entry name" value="CYTOCHROME C-TYPE BIOGENESIS PROTEIN CYCH"/>
    <property type="match status" value="1"/>
</dbReference>
<comment type="caution">
    <text evidence="7">The sequence shown here is derived from an EMBL/GenBank/DDBJ whole genome shotgun (WGS) entry which is preliminary data.</text>
</comment>
<dbReference type="InterPro" id="IPR017560">
    <property type="entry name" value="Cyt_c_biogenesis_CcmI"/>
</dbReference>
<evidence type="ECO:0000259" key="6">
    <source>
        <dbReference type="Pfam" id="PF23914"/>
    </source>
</evidence>
<dbReference type="PROSITE" id="PS50005">
    <property type="entry name" value="TPR"/>
    <property type="match status" value="2"/>
</dbReference>
<dbReference type="InterPro" id="IPR056413">
    <property type="entry name" value="TPR_CcmH_CycH"/>
</dbReference>
<proteinExistence type="predicted"/>
<protein>
    <submittedName>
        <fullName evidence="7">C-type cytochrome biogenesis protein CcmI</fullName>
    </submittedName>
</protein>
<dbReference type="Proteomes" id="UP000462362">
    <property type="component" value="Unassembled WGS sequence"/>
</dbReference>
<keyword evidence="4" id="KW-0802">TPR repeat</keyword>
<dbReference type="Pfam" id="PF23914">
    <property type="entry name" value="TPR_CcmH_CycH"/>
    <property type="match status" value="1"/>
</dbReference>
<accession>A0A6I3S1L3</accession>
<dbReference type="SMART" id="SM00028">
    <property type="entry name" value="TPR"/>
    <property type="match status" value="2"/>
</dbReference>
<evidence type="ECO:0000313" key="7">
    <source>
        <dbReference type="EMBL" id="MTU43256.1"/>
    </source>
</evidence>
<dbReference type="SUPFAM" id="SSF48452">
    <property type="entry name" value="TPR-like"/>
    <property type="match status" value="1"/>
</dbReference>
<organism evidence="7 8">
    <name type="scientific">Parasutterella excrementihominis</name>
    <dbReference type="NCBI Taxonomy" id="487175"/>
    <lineage>
        <taxon>Bacteria</taxon>
        <taxon>Pseudomonadati</taxon>
        <taxon>Pseudomonadota</taxon>
        <taxon>Betaproteobacteria</taxon>
        <taxon>Burkholderiales</taxon>
        <taxon>Sutterellaceae</taxon>
        <taxon>Parasutterella</taxon>
    </lineage>
</organism>
<sequence>MSSDLIFWICAAALLLLLEVCLYIGLRSSSKTEVENTGLNRLVYQDQFQTLNQELAEHRISKAVYDAELSELEARAVEETATPKVAYRNPSWVKPVSIFLCLLVPLTAVFLYFSWANPSLVTYKGTPEAQAAAHPADRIGQLKTFLKESPRAVRAWLALADEFGREGQYKEAVNAMNEAFHVSPNGVAKTADYRVQRAVFALETSDPMLRSQAVSDLEQAVKLEPSNIRALELGGIVAYQSGQYSKAVEFWQELLLLTPQDSPAYSRLLDAISDAKNRAQMNFRF</sequence>
<evidence type="ECO:0000313" key="8">
    <source>
        <dbReference type="Proteomes" id="UP000462362"/>
    </source>
</evidence>
<evidence type="ECO:0000256" key="5">
    <source>
        <dbReference type="SAM" id="Phobius"/>
    </source>
</evidence>
<dbReference type="GO" id="GO:0017004">
    <property type="term" value="P:cytochrome complex assembly"/>
    <property type="evidence" value="ECO:0007669"/>
    <property type="project" value="UniProtKB-KW"/>
</dbReference>
<dbReference type="EMBL" id="WNCL01000015">
    <property type="protein sequence ID" value="MTU43256.1"/>
    <property type="molecule type" value="Genomic_DNA"/>
</dbReference>
<feature type="domain" description="Cytochrome c-type biogenesis protein H TPR" evidence="6">
    <location>
        <begin position="142"/>
        <end position="265"/>
    </location>
</feature>
<dbReference type="AlphaFoldDB" id="A0A6I3S1L3"/>
<reference evidence="7 8" key="1">
    <citation type="journal article" date="2019" name="Nat. Med.">
        <title>A library of human gut bacterial isolates paired with longitudinal multiomics data enables mechanistic microbiome research.</title>
        <authorList>
            <person name="Poyet M."/>
            <person name="Groussin M."/>
            <person name="Gibbons S.M."/>
            <person name="Avila-Pacheco J."/>
            <person name="Jiang X."/>
            <person name="Kearney S.M."/>
            <person name="Perrotta A.R."/>
            <person name="Berdy B."/>
            <person name="Zhao S."/>
            <person name="Lieberman T.D."/>
            <person name="Swanson P.K."/>
            <person name="Smith M."/>
            <person name="Roesemann S."/>
            <person name="Alexander J.E."/>
            <person name="Rich S.A."/>
            <person name="Livny J."/>
            <person name="Vlamakis H."/>
            <person name="Clish C."/>
            <person name="Bullock K."/>
            <person name="Deik A."/>
            <person name="Scott J."/>
            <person name="Pierce K.A."/>
            <person name="Xavier R.J."/>
            <person name="Alm E.J."/>
        </authorList>
    </citation>
    <scope>NUCLEOTIDE SEQUENCE [LARGE SCALE GENOMIC DNA]</scope>
    <source>
        <strain evidence="7 8">BIOML-A2</strain>
    </source>
</reference>
<dbReference type="NCBIfam" id="TIGR03142">
    <property type="entry name" value="cytochro_ccmI"/>
    <property type="match status" value="1"/>
</dbReference>
<dbReference type="Gene3D" id="1.25.40.10">
    <property type="entry name" value="Tetratricopeptide repeat domain"/>
    <property type="match status" value="1"/>
</dbReference>
<dbReference type="InterPro" id="IPR011990">
    <property type="entry name" value="TPR-like_helical_dom_sf"/>
</dbReference>
<gene>
    <name evidence="7" type="primary">ccmI</name>
    <name evidence="7" type="ORF">GMD42_06400</name>
</gene>
<evidence type="ECO:0000256" key="1">
    <source>
        <dbReference type="ARBA" id="ARBA00004196"/>
    </source>
</evidence>
<keyword evidence="2" id="KW-0677">Repeat</keyword>
<feature type="transmembrane region" description="Helical" evidence="5">
    <location>
        <begin position="96"/>
        <end position="115"/>
    </location>
</feature>
<keyword evidence="3" id="KW-0201">Cytochrome c-type biogenesis</keyword>
<dbReference type="PANTHER" id="PTHR47870">
    <property type="entry name" value="CYTOCHROME C-TYPE BIOGENESIS PROTEIN CCMH"/>
    <property type="match status" value="1"/>
</dbReference>
<dbReference type="InterPro" id="IPR051263">
    <property type="entry name" value="C-type_cytochrome_biogenesis"/>
</dbReference>
<evidence type="ECO:0000256" key="2">
    <source>
        <dbReference type="ARBA" id="ARBA00022737"/>
    </source>
</evidence>